<reference evidence="4" key="1">
    <citation type="submission" date="2016-09" db="EMBL/GenBank/DDBJ databases">
        <title>Whole genome sequencing of Salmonella enterica.</title>
        <authorList>
            <person name="Bell R."/>
        </authorList>
    </citation>
    <scope>NUCLEOTIDE SEQUENCE [LARGE SCALE GENOMIC DNA]</scope>
    <source>
        <strain evidence="4">CFSAN044929</strain>
    </source>
</reference>
<dbReference type="EMBL" id="MLTE01000018">
    <property type="protein sequence ID" value="OHJ48222.1"/>
    <property type="molecule type" value="Genomic_DNA"/>
</dbReference>
<dbReference type="RefSeq" id="WP_023248946.1">
    <property type="nucleotide sequence ID" value="NZ_CP075140.1"/>
</dbReference>
<dbReference type="Proteomes" id="UP000885283">
    <property type="component" value="Unassembled WGS sequence"/>
</dbReference>
<accession>A0A3F3IT67</accession>
<dbReference type="EMBL" id="AAACVH010000069">
    <property type="protein sequence ID" value="EAA8668204.1"/>
    <property type="molecule type" value="Genomic_DNA"/>
</dbReference>
<protein>
    <submittedName>
        <fullName evidence="4">Uncharacterized protein</fullName>
    </submittedName>
</protein>
<comment type="caution">
    <text evidence="4">The sequence shown here is derived from an EMBL/GenBank/DDBJ whole genome shotgun (WGS) entry which is preliminary data.</text>
</comment>
<reference evidence="1" key="2">
    <citation type="submission" date="2018-08" db="EMBL/GenBank/DDBJ databases">
        <authorList>
            <consortium name="GenomeTrakr network: Whole genome sequencing for foodborne pathogen traceback"/>
        </authorList>
    </citation>
    <scope>NUCLEOTIDE SEQUENCE [LARGE SCALE GENOMIC DNA]</scope>
    <source>
        <strain evidence="3">CFSAN048114</strain>
        <strain evidence="2">FLUFL-1338</strain>
        <strain evidence="1">FLUFL-367</strain>
    </source>
</reference>
<sequence>MVQRDNTDGYYLNIGRNNGQIREINQPASGSPENLIRYPGYLFCQFRLTGTLVEGRYGFIFYLKLQRQPFLLVWPWQTNDVAEVPADFFTDFTVVPRVFWRHLPWLTANKPNRDNARLLL</sequence>
<dbReference type="Proteomes" id="UP000839834">
    <property type="component" value="Unassembled WGS sequence"/>
</dbReference>
<dbReference type="Proteomes" id="UP000866740">
    <property type="component" value="Unassembled WGS sequence"/>
</dbReference>
<dbReference type="EMBL" id="RSMR01000046">
    <property type="protein sequence ID" value="MIK94684.1"/>
    <property type="molecule type" value="Genomic_DNA"/>
</dbReference>
<evidence type="ECO:0000313" key="1">
    <source>
        <dbReference type="EMBL" id="EAA8668204.1"/>
    </source>
</evidence>
<evidence type="ECO:0000313" key="2">
    <source>
        <dbReference type="EMBL" id="MIK94684.1"/>
    </source>
</evidence>
<name>A0A3F3IT67_SALER</name>
<organism evidence="4">
    <name type="scientific">Salmonella enterica</name>
    <name type="common">Salmonella choleraesuis</name>
    <dbReference type="NCBI Taxonomy" id="28901"/>
    <lineage>
        <taxon>Bacteria</taxon>
        <taxon>Pseudomonadati</taxon>
        <taxon>Pseudomonadota</taxon>
        <taxon>Gammaproteobacteria</taxon>
        <taxon>Enterobacterales</taxon>
        <taxon>Enterobacteriaceae</taxon>
        <taxon>Salmonella</taxon>
    </lineage>
</organism>
<proteinExistence type="predicted"/>
<dbReference type="Proteomes" id="UP000839530">
    <property type="component" value="Unassembled WGS sequence"/>
</dbReference>
<dbReference type="AlphaFoldDB" id="A0A3F3IT67"/>
<gene>
    <name evidence="3" type="ORF">A7E06_19800</name>
    <name evidence="4" type="ORF">A7S51_21655</name>
    <name evidence="2" type="ORF">KO51_25225</name>
    <name evidence="1" type="ORF">NL99_25415</name>
</gene>
<evidence type="ECO:0000313" key="3">
    <source>
        <dbReference type="EMBL" id="MIV45692.1"/>
    </source>
</evidence>
<dbReference type="EMBL" id="RSUV01000016">
    <property type="protein sequence ID" value="MIV45692.1"/>
    <property type="molecule type" value="Genomic_DNA"/>
</dbReference>
<evidence type="ECO:0000313" key="4">
    <source>
        <dbReference type="EMBL" id="OHJ48222.1"/>
    </source>
</evidence>